<evidence type="ECO:0000256" key="1">
    <source>
        <dbReference type="SAM" id="MobiDB-lite"/>
    </source>
</evidence>
<comment type="caution">
    <text evidence="3">The sequence shown here is derived from an EMBL/GenBank/DDBJ whole genome shotgun (WGS) entry which is preliminary data.</text>
</comment>
<reference evidence="3" key="1">
    <citation type="journal article" date="2023" name="Science">
        <title>Genome structures resolve the early diversification of teleost fishes.</title>
        <authorList>
            <person name="Parey E."/>
            <person name="Louis A."/>
            <person name="Montfort J."/>
            <person name="Bouchez O."/>
            <person name="Roques C."/>
            <person name="Iampietro C."/>
            <person name="Lluch J."/>
            <person name="Castinel A."/>
            <person name="Donnadieu C."/>
            <person name="Desvignes T."/>
            <person name="Floi Bucao C."/>
            <person name="Jouanno E."/>
            <person name="Wen M."/>
            <person name="Mejri S."/>
            <person name="Dirks R."/>
            <person name="Jansen H."/>
            <person name="Henkel C."/>
            <person name="Chen W.J."/>
            <person name="Zahm M."/>
            <person name="Cabau C."/>
            <person name="Klopp C."/>
            <person name="Thompson A.W."/>
            <person name="Robinson-Rechavi M."/>
            <person name="Braasch I."/>
            <person name="Lecointre G."/>
            <person name="Bobe J."/>
            <person name="Postlethwait J.H."/>
            <person name="Berthelot C."/>
            <person name="Roest Crollius H."/>
            <person name="Guiguen Y."/>
        </authorList>
    </citation>
    <scope>NUCLEOTIDE SEQUENCE</scope>
    <source>
        <strain evidence="3">Concon-B</strain>
    </source>
</reference>
<feature type="region of interest" description="Disordered" evidence="1">
    <location>
        <begin position="183"/>
        <end position="213"/>
    </location>
</feature>
<feature type="compositionally biased region" description="Low complexity" evidence="1">
    <location>
        <begin position="187"/>
        <end position="202"/>
    </location>
</feature>
<dbReference type="InterPro" id="IPR057931">
    <property type="entry name" value="RHH_ERCC6L2"/>
</dbReference>
<feature type="domain" description="ERCC6L2-like ribbon-helix-helix" evidence="2">
    <location>
        <begin position="70"/>
        <end position="125"/>
    </location>
</feature>
<gene>
    <name evidence="3" type="ORF">COCON_G00153420</name>
</gene>
<feature type="compositionally biased region" description="Polar residues" evidence="1">
    <location>
        <begin position="20"/>
        <end position="31"/>
    </location>
</feature>
<dbReference type="EMBL" id="JAFJMO010000011">
    <property type="protein sequence ID" value="KAJ8262885.1"/>
    <property type="molecule type" value="Genomic_DNA"/>
</dbReference>
<evidence type="ECO:0000313" key="4">
    <source>
        <dbReference type="Proteomes" id="UP001152803"/>
    </source>
</evidence>
<feature type="region of interest" description="Disordered" evidence="1">
    <location>
        <begin position="20"/>
        <end position="45"/>
    </location>
</feature>
<proteinExistence type="predicted"/>
<sequence length="320" mass="34809">MEVACRRPIGSCKAWRVLSEHTQSLSPPEQTGSGGRREGARDGQRVEHPVTHTLRAIRHTQNTTVIMGETPSAICRKQLENMACFFQAASAADFARGVLRSTSAQRQARLGLFYRSQNPALGAFLDRMLPEPLTPQQDPGDPAPGPSSSSSSAGGEEEARFWKVPPSGCIRYSRQGSLLPQRETEIAGPGPASPGPSAQPGQWMESTGTRRGKPESHVLLTDLIGDTSVLDDLFRPQAKATAATSGQLPAPAQRKARRKDFWDILNDGDEESLNRLADLSRAEKICRHAGGAATTKPKSEAANHDGAQLWKKNENFLWKR</sequence>
<accession>A0A9Q1HUK3</accession>
<feature type="compositionally biased region" description="Basic and acidic residues" evidence="1">
    <location>
        <begin position="35"/>
        <end position="45"/>
    </location>
</feature>
<dbReference type="AlphaFoldDB" id="A0A9Q1HUK3"/>
<keyword evidence="4" id="KW-1185">Reference proteome</keyword>
<dbReference type="OrthoDB" id="448448at2759"/>
<dbReference type="Pfam" id="PF25806">
    <property type="entry name" value="RHH_ERCC6L2"/>
    <property type="match status" value="1"/>
</dbReference>
<evidence type="ECO:0000259" key="2">
    <source>
        <dbReference type="Pfam" id="PF25806"/>
    </source>
</evidence>
<feature type="region of interest" description="Disordered" evidence="1">
    <location>
        <begin position="130"/>
        <end position="160"/>
    </location>
</feature>
<evidence type="ECO:0000313" key="3">
    <source>
        <dbReference type="EMBL" id="KAJ8262885.1"/>
    </source>
</evidence>
<name>A0A9Q1HUK3_CONCO</name>
<organism evidence="3 4">
    <name type="scientific">Conger conger</name>
    <name type="common">Conger eel</name>
    <name type="synonym">Muraena conger</name>
    <dbReference type="NCBI Taxonomy" id="82655"/>
    <lineage>
        <taxon>Eukaryota</taxon>
        <taxon>Metazoa</taxon>
        <taxon>Chordata</taxon>
        <taxon>Craniata</taxon>
        <taxon>Vertebrata</taxon>
        <taxon>Euteleostomi</taxon>
        <taxon>Actinopterygii</taxon>
        <taxon>Neopterygii</taxon>
        <taxon>Teleostei</taxon>
        <taxon>Anguilliformes</taxon>
        <taxon>Congridae</taxon>
        <taxon>Conger</taxon>
    </lineage>
</organism>
<protein>
    <recommendedName>
        <fullName evidence="2">ERCC6L2-like ribbon-helix-helix domain-containing protein</fullName>
    </recommendedName>
</protein>
<dbReference type="Proteomes" id="UP001152803">
    <property type="component" value="Unassembled WGS sequence"/>
</dbReference>